<evidence type="ECO:0000256" key="1">
    <source>
        <dbReference type="ARBA" id="ARBA00001968"/>
    </source>
</evidence>
<dbReference type="InterPro" id="IPR045249">
    <property type="entry name" value="HARBI1-like"/>
</dbReference>
<keyword evidence="5" id="KW-0479">Metal-binding</keyword>
<keyword evidence="7" id="KW-0539">Nucleus</keyword>
<comment type="subcellular location">
    <subcellularLocation>
        <location evidence="2">Nucleus</location>
    </subcellularLocation>
</comment>
<dbReference type="InterPro" id="IPR027806">
    <property type="entry name" value="HARBI1_dom"/>
</dbReference>
<dbReference type="AlphaFoldDB" id="A0AAN7S8D1"/>
<keyword evidence="4" id="KW-0540">Nuclease</keyword>
<accession>A0AAN7S8D1</accession>
<evidence type="ECO:0000256" key="4">
    <source>
        <dbReference type="ARBA" id="ARBA00022722"/>
    </source>
</evidence>
<keyword evidence="10" id="KW-1185">Reference proteome</keyword>
<evidence type="ECO:0000256" key="6">
    <source>
        <dbReference type="ARBA" id="ARBA00022801"/>
    </source>
</evidence>
<reference evidence="10" key="1">
    <citation type="submission" date="2023-01" db="EMBL/GenBank/DDBJ databases">
        <title>Key to firefly adult light organ development and bioluminescence: homeobox transcription factors regulate luciferase expression and transportation to peroxisome.</title>
        <authorList>
            <person name="Fu X."/>
        </authorList>
    </citation>
    <scope>NUCLEOTIDE SEQUENCE [LARGE SCALE GENOMIC DNA]</scope>
</reference>
<sequence length="350" mass="40663">MSPTDFEYLLNAIGFKIGKQNTKFRKAISVQERLAVTLRFLATGDSYTSLQYLFRISKQSISEIVPEVCQALVEELKGNIQIPTSQQGWLTIAEEYESVWNFPHCLGTLDGKHVVLQAPINSRSEYFNYKSTFSIVLFAVVDAKYNFLYVNAVFKNTQLYKKLEQNDLLIQPLNGRQKCIPFFFLGDETENLMKPFPGLHNKGSVKRVYNYRLYRARRVVKNAFGIASAVFRVLRKPLLLEPKKAELIVMTIVHLHNFLRRSCNSCDLYTPPGTFDTKVEGRLIEGSWRRIIEDGEIMLLLRNVPRRSCKTAQDIREELAEYFQTQDQLEWQNYSKKISYNYYITTNNVI</sequence>
<evidence type="ECO:0000256" key="7">
    <source>
        <dbReference type="ARBA" id="ARBA00023242"/>
    </source>
</evidence>
<dbReference type="Proteomes" id="UP001353858">
    <property type="component" value="Unassembled WGS sequence"/>
</dbReference>
<proteinExistence type="inferred from homology"/>
<dbReference type="PANTHER" id="PTHR22930">
    <property type="match status" value="1"/>
</dbReference>
<evidence type="ECO:0000313" key="9">
    <source>
        <dbReference type="EMBL" id="KAK4877456.1"/>
    </source>
</evidence>
<dbReference type="GO" id="GO:0046872">
    <property type="term" value="F:metal ion binding"/>
    <property type="evidence" value="ECO:0007669"/>
    <property type="project" value="UniProtKB-KW"/>
</dbReference>
<dbReference type="PANTHER" id="PTHR22930:SF258">
    <property type="entry name" value="PROTEIN ALP1-LIKE ISOFORM X1"/>
    <property type="match status" value="1"/>
</dbReference>
<evidence type="ECO:0000256" key="5">
    <source>
        <dbReference type="ARBA" id="ARBA00022723"/>
    </source>
</evidence>
<comment type="cofactor">
    <cofactor evidence="1">
        <name>a divalent metal cation</name>
        <dbReference type="ChEBI" id="CHEBI:60240"/>
    </cofactor>
</comment>
<evidence type="ECO:0000256" key="2">
    <source>
        <dbReference type="ARBA" id="ARBA00004123"/>
    </source>
</evidence>
<feature type="domain" description="DDE Tnp4" evidence="8">
    <location>
        <begin position="109"/>
        <end position="257"/>
    </location>
</feature>
<organism evidence="9 10">
    <name type="scientific">Aquatica leii</name>
    <dbReference type="NCBI Taxonomy" id="1421715"/>
    <lineage>
        <taxon>Eukaryota</taxon>
        <taxon>Metazoa</taxon>
        <taxon>Ecdysozoa</taxon>
        <taxon>Arthropoda</taxon>
        <taxon>Hexapoda</taxon>
        <taxon>Insecta</taxon>
        <taxon>Pterygota</taxon>
        <taxon>Neoptera</taxon>
        <taxon>Endopterygota</taxon>
        <taxon>Coleoptera</taxon>
        <taxon>Polyphaga</taxon>
        <taxon>Elateriformia</taxon>
        <taxon>Elateroidea</taxon>
        <taxon>Lampyridae</taxon>
        <taxon>Luciolinae</taxon>
        <taxon>Aquatica</taxon>
    </lineage>
</organism>
<dbReference type="EMBL" id="JARPUR010000004">
    <property type="protein sequence ID" value="KAK4877456.1"/>
    <property type="molecule type" value="Genomic_DNA"/>
</dbReference>
<protein>
    <recommendedName>
        <fullName evidence="8">DDE Tnp4 domain-containing protein</fullName>
    </recommendedName>
</protein>
<comment type="similarity">
    <text evidence="3">Belongs to the HARBI1 family.</text>
</comment>
<gene>
    <name evidence="9" type="ORF">RN001_009962</name>
</gene>
<keyword evidence="6" id="KW-0378">Hydrolase</keyword>
<dbReference type="GO" id="GO:0016787">
    <property type="term" value="F:hydrolase activity"/>
    <property type="evidence" value="ECO:0007669"/>
    <property type="project" value="UniProtKB-KW"/>
</dbReference>
<dbReference type="GO" id="GO:0004518">
    <property type="term" value="F:nuclease activity"/>
    <property type="evidence" value="ECO:0007669"/>
    <property type="project" value="UniProtKB-KW"/>
</dbReference>
<evidence type="ECO:0000313" key="10">
    <source>
        <dbReference type="Proteomes" id="UP001353858"/>
    </source>
</evidence>
<dbReference type="GO" id="GO:0005634">
    <property type="term" value="C:nucleus"/>
    <property type="evidence" value="ECO:0007669"/>
    <property type="project" value="UniProtKB-SubCell"/>
</dbReference>
<name>A0AAN7S8D1_9COLE</name>
<dbReference type="Pfam" id="PF13359">
    <property type="entry name" value="DDE_Tnp_4"/>
    <property type="match status" value="1"/>
</dbReference>
<evidence type="ECO:0000259" key="8">
    <source>
        <dbReference type="Pfam" id="PF13359"/>
    </source>
</evidence>
<evidence type="ECO:0000256" key="3">
    <source>
        <dbReference type="ARBA" id="ARBA00006958"/>
    </source>
</evidence>
<comment type="caution">
    <text evidence="9">The sequence shown here is derived from an EMBL/GenBank/DDBJ whole genome shotgun (WGS) entry which is preliminary data.</text>
</comment>